<evidence type="ECO:0000313" key="2">
    <source>
        <dbReference type="EMBL" id="MBL6445133.1"/>
    </source>
</evidence>
<dbReference type="InterPro" id="IPR008928">
    <property type="entry name" value="6-hairpin_glycosidase_sf"/>
</dbReference>
<dbReference type="Pfam" id="PF03190">
    <property type="entry name" value="Thioredox_DsbH"/>
    <property type="match status" value="1"/>
</dbReference>
<dbReference type="GO" id="GO:0005975">
    <property type="term" value="P:carbohydrate metabolic process"/>
    <property type="evidence" value="ECO:0007669"/>
    <property type="project" value="InterPro"/>
</dbReference>
<dbReference type="SUPFAM" id="SSF48208">
    <property type="entry name" value="Six-hairpin glycosidases"/>
    <property type="match status" value="1"/>
</dbReference>
<dbReference type="EMBL" id="JAEUGD010000004">
    <property type="protein sequence ID" value="MBL6445133.1"/>
    <property type="molecule type" value="Genomic_DNA"/>
</dbReference>
<accession>A0A937FVB4</accession>
<evidence type="ECO:0000313" key="3">
    <source>
        <dbReference type="Proteomes" id="UP000614216"/>
    </source>
</evidence>
<dbReference type="InterPro" id="IPR036249">
    <property type="entry name" value="Thioredoxin-like_sf"/>
</dbReference>
<organism evidence="2 3">
    <name type="scientific">Fulvivirga marina</name>
    <dbReference type="NCBI Taxonomy" id="2494733"/>
    <lineage>
        <taxon>Bacteria</taxon>
        <taxon>Pseudomonadati</taxon>
        <taxon>Bacteroidota</taxon>
        <taxon>Cytophagia</taxon>
        <taxon>Cytophagales</taxon>
        <taxon>Fulvivirgaceae</taxon>
        <taxon>Fulvivirga</taxon>
    </lineage>
</organism>
<sequence>MNQAPIHKEGKANRLIDATSPYLLQHAYNPVNWYPWSEEALDKARKEDKPILVSIGYSSCHWCHVMERESFENDSIAAIMNEHFIAIKVDREERPDVDQIYMDALQAMGQNGGWPLNVFLTSDQKPFYGGTYFPPQAWAKLLQQVATVYNEKRGEIEESAEQLTNAIATSEVIKYRLKNEGSEYNVNGMDKMYESIAARFDKKRGGLNRSPKFPMPGQWLFLLRYYHLTDNQEALRHIEVTLHEIAYGGIYDQAGGGFARYSVDANWLVPHFEKMLYDNGQLVSLYSEAYTATGNELYKQVVSQTIEWLEREMTNSMGGFYSALDADSEGEEGKFYVWTKAEIEKITGDDSDLIKDYYNITEEGNWEEGKNILHRRISDHEFAAQRGIDVAILNEKIAKANNLFLKERTQRVRPGLDDKALSGWNGLMLKGLVDAYIAFGEEKFLTMALNNASFITSEMSDGERLFRSYKEGKATIDGYLEDYAHVIDAFIALYQATFDEKWLNKAKTMTDYTLKHFFDNGEKLFFYTDDSSEKLIVRKKEIFDNVIPASNSQMALNLHLLGIIYDNDDYKSKSKAMIGKMTSLLEGEPTYLYNWGILYSYLASSTAEVAIVGSNANNIRIRFGKRYYPNKVVIGTKQSSNLPLLKGKEAINDQTTIYVCYNKTCKLPVTDIDQAYEQLK</sequence>
<dbReference type="CDD" id="cd02955">
    <property type="entry name" value="SSP411"/>
    <property type="match status" value="1"/>
</dbReference>
<name>A0A937FVB4_9BACT</name>
<protein>
    <submittedName>
        <fullName evidence="2">Thioredoxin domain-containing protein</fullName>
    </submittedName>
</protein>
<dbReference type="AlphaFoldDB" id="A0A937FVB4"/>
<dbReference type="PANTHER" id="PTHR42899">
    <property type="entry name" value="SPERMATOGENESIS-ASSOCIATED PROTEIN 20"/>
    <property type="match status" value="1"/>
</dbReference>
<comment type="caution">
    <text evidence="2">The sequence shown here is derived from an EMBL/GenBank/DDBJ whole genome shotgun (WGS) entry which is preliminary data.</text>
</comment>
<keyword evidence="3" id="KW-1185">Reference proteome</keyword>
<dbReference type="PANTHER" id="PTHR42899:SF1">
    <property type="entry name" value="SPERMATOGENESIS-ASSOCIATED PROTEIN 20"/>
    <property type="match status" value="1"/>
</dbReference>
<feature type="domain" description="Spermatogenesis-associated protein 20-like TRX" evidence="1">
    <location>
        <begin position="13"/>
        <end position="167"/>
    </location>
</feature>
<dbReference type="InterPro" id="IPR024705">
    <property type="entry name" value="Ssp411"/>
</dbReference>
<gene>
    <name evidence="2" type="ORF">JMN32_02360</name>
</gene>
<dbReference type="Gene3D" id="3.40.30.10">
    <property type="entry name" value="Glutaredoxin"/>
    <property type="match status" value="1"/>
</dbReference>
<dbReference type="Gene3D" id="1.50.10.20">
    <property type="match status" value="2"/>
</dbReference>
<reference evidence="2" key="1">
    <citation type="submission" date="2021-01" db="EMBL/GenBank/DDBJ databases">
        <title>Fulvivirga kasyanovii gen. nov., sp nov., a novel member of the phylum Bacteroidetes isolated from seawater in a mussel farm.</title>
        <authorList>
            <person name="Zhao L.-H."/>
            <person name="Wang Z.-J."/>
        </authorList>
    </citation>
    <scope>NUCLEOTIDE SEQUENCE</scope>
    <source>
        <strain evidence="2">29W222</strain>
    </source>
</reference>
<dbReference type="SUPFAM" id="SSF52833">
    <property type="entry name" value="Thioredoxin-like"/>
    <property type="match status" value="1"/>
</dbReference>
<proteinExistence type="predicted"/>
<dbReference type="PIRSF" id="PIRSF006402">
    <property type="entry name" value="UCP006402_thioredoxin"/>
    <property type="match status" value="1"/>
</dbReference>
<evidence type="ECO:0000259" key="1">
    <source>
        <dbReference type="Pfam" id="PF03190"/>
    </source>
</evidence>
<dbReference type="Proteomes" id="UP000614216">
    <property type="component" value="Unassembled WGS sequence"/>
</dbReference>
<dbReference type="InterPro" id="IPR004879">
    <property type="entry name" value="Ssp411-like_TRX"/>
</dbReference>